<reference evidence="1" key="2">
    <citation type="submission" date="2022-06" db="UniProtKB">
        <authorList>
            <consortium name="EnsemblMetazoa"/>
        </authorList>
    </citation>
    <scope>IDENTIFICATION</scope>
</reference>
<dbReference type="AlphaFoldDB" id="A0A8R2JKZ8"/>
<dbReference type="EnsemblMetazoa" id="XM_029485268.1">
    <property type="protein sequence ID" value="XP_029341128.1"/>
    <property type="gene ID" value="LOC115033168"/>
</dbReference>
<dbReference type="GeneID" id="115033168"/>
<evidence type="ECO:0000313" key="1">
    <source>
        <dbReference type="EnsemblMetazoa" id="XP_029341128.1"/>
    </source>
</evidence>
<reference evidence="2" key="1">
    <citation type="submission" date="2010-06" db="EMBL/GenBank/DDBJ databases">
        <authorList>
            <person name="Jiang H."/>
            <person name="Abraham K."/>
            <person name="Ali S."/>
            <person name="Alsbrooks S.L."/>
            <person name="Anim B.N."/>
            <person name="Anosike U.S."/>
            <person name="Attaway T."/>
            <person name="Bandaranaike D.P."/>
            <person name="Battles P.K."/>
            <person name="Bell S.N."/>
            <person name="Bell A.V."/>
            <person name="Beltran B."/>
            <person name="Bickham C."/>
            <person name="Bustamante Y."/>
            <person name="Caleb T."/>
            <person name="Canada A."/>
            <person name="Cardenas V."/>
            <person name="Carter K."/>
            <person name="Chacko J."/>
            <person name="Chandrabose M.N."/>
            <person name="Chavez D."/>
            <person name="Chavez A."/>
            <person name="Chen L."/>
            <person name="Chu H.-S."/>
            <person name="Claassen K.J."/>
            <person name="Cockrell R."/>
            <person name="Collins M."/>
            <person name="Cooper J.A."/>
            <person name="Cree A."/>
            <person name="Curry S.M."/>
            <person name="Da Y."/>
            <person name="Dao M.D."/>
            <person name="Das B."/>
            <person name="Davila M.-L."/>
            <person name="Davy-Carroll L."/>
            <person name="Denson S."/>
            <person name="Dinh H."/>
            <person name="Ebong V.E."/>
            <person name="Edwards J.R."/>
            <person name="Egan A."/>
            <person name="El-Daye J."/>
            <person name="Escobedo L."/>
            <person name="Fernandez S."/>
            <person name="Fernando P.R."/>
            <person name="Flagg N."/>
            <person name="Forbes L.D."/>
            <person name="Fowler R.G."/>
            <person name="Fu Q."/>
            <person name="Gabisi R.A."/>
            <person name="Ganer J."/>
            <person name="Garbino Pronczuk A."/>
            <person name="Garcia R.M."/>
            <person name="Garner T."/>
            <person name="Garrett T.E."/>
            <person name="Gonzalez D.A."/>
            <person name="Hamid H."/>
            <person name="Hawkins E.S."/>
            <person name="Hirani K."/>
            <person name="Hogues M.E."/>
            <person name="Hollins B."/>
            <person name="Hsiao C.-H."/>
            <person name="Jabil R."/>
            <person name="James M.L."/>
            <person name="Jhangiani S.N."/>
            <person name="Johnson B."/>
            <person name="Johnson Q."/>
            <person name="Joshi V."/>
            <person name="Kalu J.B."/>
            <person name="Kam C."/>
            <person name="Kashfia A."/>
            <person name="Keebler J."/>
            <person name="Kisamo H."/>
            <person name="Kovar C.L."/>
            <person name="Lago L.A."/>
            <person name="Lai C.-Y."/>
            <person name="Laidlaw J."/>
            <person name="Lara F."/>
            <person name="Le T.-K."/>
            <person name="Lee S.L."/>
            <person name="Legall F.H."/>
            <person name="Lemon S.J."/>
            <person name="Lewis L.R."/>
            <person name="Li B."/>
            <person name="Liu Y."/>
            <person name="Liu Y.-S."/>
            <person name="Lopez J."/>
            <person name="Lozado R.J."/>
            <person name="Lu J."/>
            <person name="Madu R.C."/>
            <person name="Maheshwari M."/>
            <person name="Maheshwari R."/>
            <person name="Malloy K."/>
            <person name="Martinez E."/>
            <person name="Mathew T."/>
            <person name="Mercado I.C."/>
            <person name="Mercado C."/>
            <person name="Meyer B."/>
            <person name="Montgomery K."/>
            <person name="Morgan M.B."/>
            <person name="Munidasa M."/>
            <person name="Nazareth L.V."/>
            <person name="Nelson J."/>
            <person name="Ng B.M."/>
            <person name="Nguyen N.B."/>
            <person name="Nguyen P.Q."/>
            <person name="Nguyen T."/>
            <person name="Obregon M."/>
            <person name="Okwuonu G.O."/>
            <person name="Onwere C.G."/>
            <person name="Orozco G."/>
            <person name="Parra A."/>
            <person name="Patel S."/>
            <person name="Patil S."/>
            <person name="Perez A."/>
            <person name="Perez Y."/>
            <person name="Pham C."/>
            <person name="Primus E.L."/>
            <person name="Pu L.-L."/>
            <person name="Puazo M."/>
            <person name="Qin X."/>
            <person name="Quiroz J.B."/>
            <person name="Reese J."/>
            <person name="Richards S."/>
            <person name="Rives C.M."/>
            <person name="Robberts R."/>
            <person name="Ruiz S.J."/>
            <person name="Ruiz M.J."/>
            <person name="Santibanez J."/>
            <person name="Schneider B.W."/>
            <person name="Sisson I."/>
            <person name="Smith M."/>
            <person name="Sodergren E."/>
            <person name="Song X.-Z."/>
            <person name="Song B.B."/>
            <person name="Summersgill H."/>
            <person name="Thelus R."/>
            <person name="Thornton R.D."/>
            <person name="Trejos Z.Y."/>
            <person name="Usmani K."/>
            <person name="Vattathil S."/>
            <person name="Villasana D."/>
            <person name="Walker D.L."/>
            <person name="Wang S."/>
            <person name="Wang K."/>
            <person name="White C.S."/>
            <person name="Williams A.C."/>
            <person name="Williamson J."/>
            <person name="Wilson K."/>
            <person name="Woghiren I.O."/>
            <person name="Woodworth J.R."/>
            <person name="Worley K.C."/>
            <person name="Wright R.A."/>
            <person name="Wu W."/>
            <person name="Young L."/>
            <person name="Zhang L."/>
            <person name="Zhang J."/>
            <person name="Zhu Y."/>
            <person name="Muzny D.M."/>
            <person name="Weinstock G."/>
            <person name="Gibbs R.A."/>
        </authorList>
    </citation>
    <scope>NUCLEOTIDE SEQUENCE [LARGE SCALE GENOMIC DNA]</scope>
    <source>
        <strain evidence="2">LSR1</strain>
    </source>
</reference>
<protein>
    <submittedName>
        <fullName evidence="1">Uncharacterized protein</fullName>
    </submittedName>
</protein>
<dbReference type="Proteomes" id="UP000007819">
    <property type="component" value="Chromosome X"/>
</dbReference>
<sequence length="141" mass="15603">MQHCYNRLPIPLLLIQSTNTDRDAVGRRPAAGWLLLSVLQLVCFTAGPASRRPVSTNYLFETTRRGPLSRHSKINIIVTPLPVHRRRSTGHHSSGITALGLVSSHSIAAPSVRRTLYLQGSTTKIHAVGIFHFFQSLDLDD</sequence>
<evidence type="ECO:0000313" key="2">
    <source>
        <dbReference type="Proteomes" id="UP000007819"/>
    </source>
</evidence>
<dbReference type="KEGG" id="api:115033168"/>
<keyword evidence="2" id="KW-1185">Reference proteome</keyword>
<organism evidence="1 2">
    <name type="scientific">Acyrthosiphon pisum</name>
    <name type="common">Pea aphid</name>
    <dbReference type="NCBI Taxonomy" id="7029"/>
    <lineage>
        <taxon>Eukaryota</taxon>
        <taxon>Metazoa</taxon>
        <taxon>Ecdysozoa</taxon>
        <taxon>Arthropoda</taxon>
        <taxon>Hexapoda</taxon>
        <taxon>Insecta</taxon>
        <taxon>Pterygota</taxon>
        <taxon>Neoptera</taxon>
        <taxon>Paraneoptera</taxon>
        <taxon>Hemiptera</taxon>
        <taxon>Sternorrhyncha</taxon>
        <taxon>Aphidomorpha</taxon>
        <taxon>Aphidoidea</taxon>
        <taxon>Aphididae</taxon>
        <taxon>Macrosiphini</taxon>
        <taxon>Acyrthosiphon</taxon>
    </lineage>
</organism>
<dbReference type="RefSeq" id="XP_029341128.1">
    <property type="nucleotide sequence ID" value="XM_029485268.1"/>
</dbReference>
<name>A0A8R2JKZ8_ACYPI</name>
<proteinExistence type="predicted"/>
<accession>A0A8R2JKZ8</accession>